<comment type="caution">
    <text evidence="3">The sequence shown here is derived from an EMBL/GenBank/DDBJ whole genome shotgun (WGS) entry which is preliminary data.</text>
</comment>
<keyword evidence="4" id="KW-1185">Reference proteome</keyword>
<feature type="compositionally biased region" description="Low complexity" evidence="1">
    <location>
        <begin position="115"/>
        <end position="129"/>
    </location>
</feature>
<dbReference type="Proteomes" id="UP001054945">
    <property type="component" value="Unassembled WGS sequence"/>
</dbReference>
<feature type="compositionally biased region" description="Low complexity" evidence="1">
    <location>
        <begin position="84"/>
        <end position="102"/>
    </location>
</feature>
<name>A0AAV4PWH7_CAEEX</name>
<feature type="region of interest" description="Disordered" evidence="1">
    <location>
        <begin position="26"/>
        <end position="46"/>
    </location>
</feature>
<evidence type="ECO:0000256" key="1">
    <source>
        <dbReference type="SAM" id="MobiDB-lite"/>
    </source>
</evidence>
<feature type="domain" description="C-Maf-inducing protein PH" evidence="2">
    <location>
        <begin position="133"/>
        <end position="183"/>
    </location>
</feature>
<evidence type="ECO:0000259" key="2">
    <source>
        <dbReference type="Pfam" id="PF23066"/>
    </source>
</evidence>
<protein>
    <recommendedName>
        <fullName evidence="2">C-Maf-inducing protein PH domain-containing protein</fullName>
    </recommendedName>
</protein>
<accession>A0AAV4PWH7</accession>
<dbReference type="AlphaFoldDB" id="A0AAV4PWH7"/>
<reference evidence="3 4" key="1">
    <citation type="submission" date="2021-06" db="EMBL/GenBank/DDBJ databases">
        <title>Caerostris extrusa draft genome.</title>
        <authorList>
            <person name="Kono N."/>
            <person name="Arakawa K."/>
        </authorList>
    </citation>
    <scope>NUCLEOTIDE SEQUENCE [LARGE SCALE GENOMIC DNA]</scope>
</reference>
<organism evidence="3 4">
    <name type="scientific">Caerostris extrusa</name>
    <name type="common">Bark spider</name>
    <name type="synonym">Caerostris bankana</name>
    <dbReference type="NCBI Taxonomy" id="172846"/>
    <lineage>
        <taxon>Eukaryota</taxon>
        <taxon>Metazoa</taxon>
        <taxon>Ecdysozoa</taxon>
        <taxon>Arthropoda</taxon>
        <taxon>Chelicerata</taxon>
        <taxon>Arachnida</taxon>
        <taxon>Araneae</taxon>
        <taxon>Araneomorphae</taxon>
        <taxon>Entelegynae</taxon>
        <taxon>Araneoidea</taxon>
        <taxon>Araneidae</taxon>
        <taxon>Caerostris</taxon>
    </lineage>
</organism>
<gene>
    <name evidence="3" type="primary">AVEN_85422_1</name>
    <name evidence="3" type="ORF">CEXT_457311</name>
</gene>
<dbReference type="EMBL" id="BPLR01005186">
    <property type="protein sequence ID" value="GIY00492.1"/>
    <property type="molecule type" value="Genomic_DNA"/>
</dbReference>
<dbReference type="InterPro" id="IPR056429">
    <property type="entry name" value="PH_CMIP"/>
</dbReference>
<evidence type="ECO:0000313" key="3">
    <source>
        <dbReference type="EMBL" id="GIY00492.1"/>
    </source>
</evidence>
<feature type="region of interest" description="Disordered" evidence="1">
    <location>
        <begin position="78"/>
        <end position="134"/>
    </location>
</feature>
<proteinExistence type="predicted"/>
<evidence type="ECO:0000313" key="4">
    <source>
        <dbReference type="Proteomes" id="UP001054945"/>
    </source>
</evidence>
<sequence>MASNGEVTSHLLTSFKWFQSRKTTHSVVGSSSSNERPKTDSLPKSNIALPGFHNNFLSNDNSGQRCFVLRNDIGRSISSEPEDSSFPSRQSSVDSSSSSSSSDGMGNPDLMERLSSSSSNSSRSVPSSSNGPKYKLIHEGDIQVCRLNHTRTVISKILSSKFLRRWENHHLFLNHTLIMSKTIYKLALYSAQRWVPPSSDAVVSKTTALSSDSVEEGDPIISVNAAAHLTHPCYFRVK</sequence>
<dbReference type="Pfam" id="PF23066">
    <property type="entry name" value="PH_21"/>
    <property type="match status" value="1"/>
</dbReference>